<reference evidence="2" key="1">
    <citation type="submission" date="2022-01" db="EMBL/GenBank/DDBJ databases">
        <title>PSI-footprinting approach for the identification of protein synthesis inhibitor producers.</title>
        <authorList>
            <person name="Handel F."/>
            <person name="Kulik A."/>
            <person name="Wex K.W."/>
            <person name="Berscheid A."/>
            <person name="Saur J.S."/>
            <person name="Winkler A."/>
            <person name="Wibberg D."/>
            <person name="Kalinowski J."/>
            <person name="Broetz-Oesterhelt H."/>
            <person name="Mast Y."/>
        </authorList>
    </citation>
    <scope>NUCLEOTIDE SEQUENCE</scope>
    <source>
        <strain evidence="2">KNN 49.3e</strain>
    </source>
</reference>
<name>A0ABY4NRZ7_9PSEU</name>
<evidence type="ECO:0000313" key="2">
    <source>
        <dbReference type="EMBL" id="UQS22827.1"/>
    </source>
</evidence>
<organism evidence="2 3">
    <name type="scientific">Amycolatopsis thermalba</name>
    <dbReference type="NCBI Taxonomy" id="944492"/>
    <lineage>
        <taxon>Bacteria</taxon>
        <taxon>Bacillati</taxon>
        <taxon>Actinomycetota</taxon>
        <taxon>Actinomycetes</taxon>
        <taxon>Pseudonocardiales</taxon>
        <taxon>Pseudonocardiaceae</taxon>
        <taxon>Amycolatopsis</taxon>
    </lineage>
</organism>
<keyword evidence="3" id="KW-1185">Reference proteome</keyword>
<protein>
    <submittedName>
        <fullName evidence="2">Uncharacterized protein</fullName>
    </submittedName>
</protein>
<evidence type="ECO:0000256" key="1">
    <source>
        <dbReference type="SAM" id="MobiDB-lite"/>
    </source>
</evidence>
<gene>
    <name evidence="2" type="ORF">L1857_08350</name>
</gene>
<feature type="compositionally biased region" description="Low complexity" evidence="1">
    <location>
        <begin position="101"/>
        <end position="110"/>
    </location>
</feature>
<feature type="region of interest" description="Disordered" evidence="1">
    <location>
        <begin position="30"/>
        <end position="113"/>
    </location>
</feature>
<dbReference type="Proteomes" id="UP000830158">
    <property type="component" value="Chromosome"/>
</dbReference>
<dbReference type="EMBL" id="CP091196">
    <property type="protein sequence ID" value="UQS22827.1"/>
    <property type="molecule type" value="Genomic_DNA"/>
</dbReference>
<evidence type="ECO:0000313" key="3">
    <source>
        <dbReference type="Proteomes" id="UP000830158"/>
    </source>
</evidence>
<dbReference type="RefSeq" id="WP_233157367.1">
    <property type="nucleotide sequence ID" value="NZ_CP091196.1"/>
</dbReference>
<sequence length="148" mass="15484">MRMYRPSCHGSTAANSITPIAAPQSAIPYRPIASDSGTPTHPTPRNVTNAGRADSIRRPARYANGTMSSTGHTGTRPPKLNIMVRLDPTATVSDSHGPRRAAATTTTVAASPPISSHGWALRRLSYTTRAATSAPISTSAALARNLPT</sequence>
<proteinExistence type="predicted"/>
<feature type="compositionally biased region" description="Polar residues" evidence="1">
    <location>
        <begin position="35"/>
        <end position="49"/>
    </location>
</feature>
<accession>A0ABY4NRZ7</accession>